<evidence type="ECO:0000256" key="10">
    <source>
        <dbReference type="RuleBase" id="RU362123"/>
    </source>
</evidence>
<evidence type="ECO:0000313" key="13">
    <source>
        <dbReference type="EMBL" id="ARU94499.1"/>
    </source>
</evidence>
<dbReference type="GO" id="GO:0098797">
    <property type="term" value="C:plasma membrane protein complex"/>
    <property type="evidence" value="ECO:0007669"/>
    <property type="project" value="TreeGrafter"/>
</dbReference>
<evidence type="ECO:0000256" key="4">
    <source>
        <dbReference type="ARBA" id="ARBA00022475"/>
    </source>
</evidence>
<gene>
    <name evidence="13" type="ORF">A7K98_12410</name>
    <name evidence="14" type="ORF">A7K99_12405</name>
</gene>
<evidence type="ECO:0000256" key="2">
    <source>
        <dbReference type="ARBA" id="ARBA00006555"/>
    </source>
</evidence>
<evidence type="ECO:0000259" key="12">
    <source>
        <dbReference type="PROSITE" id="PS52015"/>
    </source>
</evidence>
<evidence type="ECO:0000256" key="8">
    <source>
        <dbReference type="ARBA" id="ARBA00022989"/>
    </source>
</evidence>
<dbReference type="KEGG" id="tci:A7K98_12410"/>
<evidence type="ECO:0000256" key="7">
    <source>
        <dbReference type="ARBA" id="ARBA00022927"/>
    </source>
</evidence>
<evidence type="ECO:0000313" key="15">
    <source>
        <dbReference type="Proteomes" id="UP000195729"/>
    </source>
</evidence>
<dbReference type="Proteomes" id="UP000195729">
    <property type="component" value="Chromosome"/>
</dbReference>
<comment type="subcellular location">
    <subcellularLocation>
        <location evidence="1 10">Cell inner membrane</location>
        <topology evidence="1 10">Single-pass membrane protein</topology>
        <orientation evidence="1 10">Periplasmic side</orientation>
    </subcellularLocation>
</comment>
<dbReference type="InterPro" id="IPR051045">
    <property type="entry name" value="TonB-dependent_transducer"/>
</dbReference>
<dbReference type="NCBIfam" id="TIGR01352">
    <property type="entry name" value="tonB_Cterm"/>
    <property type="match status" value="1"/>
</dbReference>
<dbReference type="SUPFAM" id="SSF74653">
    <property type="entry name" value="TolA/TonB C-terminal domain"/>
    <property type="match status" value="1"/>
</dbReference>
<evidence type="ECO:0000256" key="3">
    <source>
        <dbReference type="ARBA" id="ARBA00022448"/>
    </source>
</evidence>
<keyword evidence="9" id="KW-0472">Membrane</keyword>
<reference evidence="15 16" key="1">
    <citation type="submission" date="2016-05" db="EMBL/GenBank/DDBJ databases">
        <title>Complete genome sequence of two 2,5-diketo-D-glunonic acid producing strain Tatumella citrea.</title>
        <authorList>
            <person name="Duan C."/>
            <person name="Yang J."/>
            <person name="Yang S."/>
        </authorList>
    </citation>
    <scope>NUCLEOTIDE SEQUENCE [LARGE SCALE GENOMIC DNA]</scope>
    <source>
        <strain evidence="14 15">ATCC 39140</strain>
        <strain evidence="13 16">DSM 13699</strain>
    </source>
</reference>
<dbReference type="GO" id="GO:0015031">
    <property type="term" value="P:protein transport"/>
    <property type="evidence" value="ECO:0007669"/>
    <property type="project" value="UniProtKB-UniRule"/>
</dbReference>
<organism evidence="13 16">
    <name type="scientific">Tatumella citrea</name>
    <name type="common">Pantoea citrea</name>
    <dbReference type="NCBI Taxonomy" id="53336"/>
    <lineage>
        <taxon>Bacteria</taxon>
        <taxon>Pseudomonadati</taxon>
        <taxon>Pseudomonadota</taxon>
        <taxon>Gammaproteobacteria</taxon>
        <taxon>Enterobacterales</taxon>
        <taxon>Erwiniaceae</taxon>
        <taxon>Tatumella</taxon>
    </lineage>
</organism>
<keyword evidence="3 10" id="KW-0813">Transport</keyword>
<feature type="compositionally biased region" description="Low complexity" evidence="11">
    <location>
        <begin position="162"/>
        <end position="171"/>
    </location>
</feature>
<dbReference type="PANTHER" id="PTHR33446:SF2">
    <property type="entry name" value="PROTEIN TONB"/>
    <property type="match status" value="1"/>
</dbReference>
<dbReference type="OrthoDB" id="9792439at2"/>
<dbReference type="GO" id="GO:0015891">
    <property type="term" value="P:siderophore transport"/>
    <property type="evidence" value="ECO:0007669"/>
    <property type="project" value="InterPro"/>
</dbReference>
<evidence type="ECO:0000256" key="6">
    <source>
        <dbReference type="ARBA" id="ARBA00022692"/>
    </source>
</evidence>
<dbReference type="Proteomes" id="UP000195814">
    <property type="component" value="Chromosome"/>
</dbReference>
<keyword evidence="5 10" id="KW-0997">Cell inner membrane</keyword>
<comment type="similarity">
    <text evidence="2 10">Belongs to the TonB family.</text>
</comment>
<keyword evidence="4 10" id="KW-1003">Cell membrane</keyword>
<evidence type="ECO:0000313" key="16">
    <source>
        <dbReference type="Proteomes" id="UP000195814"/>
    </source>
</evidence>
<dbReference type="GO" id="GO:0031992">
    <property type="term" value="F:energy transducer activity"/>
    <property type="evidence" value="ECO:0007669"/>
    <property type="project" value="InterPro"/>
</dbReference>
<protein>
    <recommendedName>
        <fullName evidence="10">Protein TonB</fullName>
    </recommendedName>
</protein>
<proteinExistence type="inferred from homology"/>
<keyword evidence="15" id="KW-1185">Reference proteome</keyword>
<name>A0A1Y0LA11_TATCI</name>
<dbReference type="PROSITE" id="PS52015">
    <property type="entry name" value="TONB_CTD"/>
    <property type="match status" value="1"/>
</dbReference>
<dbReference type="InterPro" id="IPR037682">
    <property type="entry name" value="TonB_C"/>
</dbReference>
<feature type="region of interest" description="Disordered" evidence="11">
    <location>
        <begin position="78"/>
        <end position="171"/>
    </location>
</feature>
<dbReference type="GO" id="GO:0055085">
    <property type="term" value="P:transmembrane transport"/>
    <property type="evidence" value="ECO:0007669"/>
    <property type="project" value="InterPro"/>
</dbReference>
<feature type="domain" description="TonB C-terminal" evidence="12">
    <location>
        <begin position="176"/>
        <end position="267"/>
    </location>
</feature>
<dbReference type="PRINTS" id="PR01374">
    <property type="entry name" value="TONBPROTEIN"/>
</dbReference>
<comment type="function">
    <text evidence="10">Interacts with outer membrane receptor proteins that carry out high-affinity binding and energy dependent uptake into the periplasmic space of specific substrates. It could act to transduce energy from the cytoplasmic membrane to specific energy-requiring processes in the outer membrane, resulting in the release into the periplasm of ligands bound by these outer membrane proteins.</text>
</comment>
<accession>A0A1Y0LA11</accession>
<dbReference type="AlphaFoldDB" id="A0A1Y0LA11"/>
<keyword evidence="8" id="KW-1133">Transmembrane helix</keyword>
<feature type="compositionally biased region" description="Pro residues" evidence="11">
    <location>
        <begin position="79"/>
        <end position="100"/>
    </location>
</feature>
<evidence type="ECO:0000256" key="1">
    <source>
        <dbReference type="ARBA" id="ARBA00004383"/>
    </source>
</evidence>
<evidence type="ECO:0000313" key="14">
    <source>
        <dbReference type="EMBL" id="ARU98538.1"/>
    </source>
</evidence>
<dbReference type="PANTHER" id="PTHR33446">
    <property type="entry name" value="PROTEIN TONB-RELATED"/>
    <property type="match status" value="1"/>
</dbReference>
<keyword evidence="7 10" id="KW-0653">Protein transport</keyword>
<evidence type="ECO:0000256" key="11">
    <source>
        <dbReference type="SAM" id="MobiDB-lite"/>
    </source>
</evidence>
<dbReference type="InterPro" id="IPR006260">
    <property type="entry name" value="TonB/TolA_C"/>
</dbReference>
<dbReference type="Gene3D" id="3.30.1150.10">
    <property type="match status" value="1"/>
</dbReference>
<evidence type="ECO:0000256" key="5">
    <source>
        <dbReference type="ARBA" id="ARBA00022519"/>
    </source>
</evidence>
<keyword evidence="10" id="KW-0735">Signal-anchor</keyword>
<sequence>MAQIINAGDHELREDVSSVAQKPTKLSVFSERGLALAVAVGLHAAILPWLLTKSAEVPPVSAPQPLPMQIEFTVATPTPEIPTPVSEPQPDTPATPPPPVDESASTPAPEPKPLEKKLTQPPKAKPPVRPHAKPQHNVRPVQKPNIKPAAAAQHMTQPETHASTAQSSAAATAVTPPIANAGYLHNPAPDYPESAIERGLEGTVLLRVSVNSAGKATGVQIYQSSGTSALDDAALRTVRHWSFVPAKRGNEAVSGEVIVPVDFSLNS</sequence>
<dbReference type="GO" id="GO:0030288">
    <property type="term" value="C:outer membrane-bounded periplasmic space"/>
    <property type="evidence" value="ECO:0007669"/>
    <property type="project" value="InterPro"/>
</dbReference>
<dbReference type="InterPro" id="IPR003538">
    <property type="entry name" value="TonB"/>
</dbReference>
<dbReference type="Pfam" id="PF03544">
    <property type="entry name" value="TonB_C"/>
    <property type="match status" value="1"/>
</dbReference>
<feature type="compositionally biased region" description="Basic residues" evidence="11">
    <location>
        <begin position="126"/>
        <end position="136"/>
    </location>
</feature>
<evidence type="ECO:0000256" key="9">
    <source>
        <dbReference type="ARBA" id="ARBA00023136"/>
    </source>
</evidence>
<dbReference type="EMBL" id="CP015579">
    <property type="protein sequence ID" value="ARU94499.1"/>
    <property type="molecule type" value="Genomic_DNA"/>
</dbReference>
<keyword evidence="6" id="KW-0812">Transmembrane</keyword>
<dbReference type="EMBL" id="CP015581">
    <property type="protein sequence ID" value="ARU98538.1"/>
    <property type="molecule type" value="Genomic_DNA"/>
</dbReference>
<dbReference type="RefSeq" id="WP_087488862.1">
    <property type="nucleotide sequence ID" value="NZ_CP015579.1"/>
</dbReference>